<reference evidence="2 3" key="1">
    <citation type="submission" date="2023-05" db="EMBL/GenBank/DDBJ databases">
        <title>Novel species of genus Flectobacillus isolated from stream in China.</title>
        <authorList>
            <person name="Lu H."/>
        </authorList>
    </citation>
    <scope>NUCLEOTIDE SEQUENCE [LARGE SCALE GENOMIC DNA]</scope>
    <source>
        <strain evidence="2 3">DC10W</strain>
    </source>
</reference>
<keyword evidence="1" id="KW-0812">Transmembrane</keyword>
<keyword evidence="1" id="KW-1133">Transmembrane helix</keyword>
<comment type="caution">
    <text evidence="2">The sequence shown here is derived from an EMBL/GenBank/DDBJ whole genome shotgun (WGS) entry which is preliminary data.</text>
</comment>
<dbReference type="Proteomes" id="UP001236569">
    <property type="component" value="Unassembled WGS sequence"/>
</dbReference>
<keyword evidence="3" id="KW-1185">Reference proteome</keyword>
<sequence>MGNNIQLDQNRPELIRLLKAQRVAYTEAKKVQNFEWWVQITSLVSPLVGILLLPKIYEQSAIVLTTIFTVLNIVTFILAKKRTSEGATIQEQFDIELFGLPWNSYLTKEKIDVDVIIKLSKKYTKDDLKDWYSKEIHQNIRRKIAVLLCQKINLVWDNDLRAKFINTIFWFTIIYVLLFISYLIYIDKSFQSSLLLFVPIIPFIAYISINISNQKDILTKKLELKAKIKELFENFKTTSQEPTDDDLRSIQNLIFQERNKPEKIHNWFYRLYKKDMEEDLDELIRSLIQEYHLAK</sequence>
<evidence type="ECO:0000313" key="2">
    <source>
        <dbReference type="EMBL" id="MDI9867553.1"/>
    </source>
</evidence>
<accession>A0ABT6YWW1</accession>
<feature type="transmembrane region" description="Helical" evidence="1">
    <location>
        <begin position="168"/>
        <end position="186"/>
    </location>
</feature>
<dbReference type="EMBL" id="JASHID010000036">
    <property type="protein sequence ID" value="MDI9867553.1"/>
    <property type="molecule type" value="Genomic_DNA"/>
</dbReference>
<dbReference type="Pfam" id="PF18159">
    <property type="entry name" value="S_4TM"/>
    <property type="match status" value="1"/>
</dbReference>
<protein>
    <submittedName>
        <fullName evidence="2">S-4TM family putative pore-forming effector</fullName>
    </submittedName>
</protein>
<feature type="transmembrane region" description="Helical" evidence="1">
    <location>
        <begin position="60"/>
        <end position="79"/>
    </location>
</feature>
<proteinExistence type="predicted"/>
<organism evidence="2 3">
    <name type="scientific">Flectobacillus longus</name>
    <dbReference type="NCBI Taxonomy" id="2984207"/>
    <lineage>
        <taxon>Bacteria</taxon>
        <taxon>Pseudomonadati</taxon>
        <taxon>Bacteroidota</taxon>
        <taxon>Cytophagia</taxon>
        <taxon>Cytophagales</taxon>
        <taxon>Flectobacillaceae</taxon>
        <taxon>Flectobacillus</taxon>
    </lineage>
</organism>
<feature type="transmembrane region" description="Helical" evidence="1">
    <location>
        <begin position="192"/>
        <end position="211"/>
    </location>
</feature>
<evidence type="ECO:0000256" key="1">
    <source>
        <dbReference type="SAM" id="Phobius"/>
    </source>
</evidence>
<gene>
    <name evidence="2" type="ORF">QM480_24625</name>
</gene>
<keyword evidence="1" id="KW-0472">Membrane</keyword>
<dbReference type="RefSeq" id="WP_283372179.1">
    <property type="nucleotide sequence ID" value="NZ_JASHID010000036.1"/>
</dbReference>
<evidence type="ECO:0000313" key="3">
    <source>
        <dbReference type="Proteomes" id="UP001236569"/>
    </source>
</evidence>
<name>A0ABT6YWW1_9BACT</name>
<dbReference type="InterPro" id="IPR049920">
    <property type="entry name" value="IK1_05631-like"/>
</dbReference>